<evidence type="ECO:0000313" key="2">
    <source>
        <dbReference type="EMBL" id="GCF11928.1"/>
    </source>
</evidence>
<accession>A0A5A5TKZ2</accession>
<dbReference type="RefSeq" id="WP_149404718.1">
    <property type="nucleotide sequence ID" value="NZ_BIXY01000174.1"/>
</dbReference>
<reference evidence="2 3" key="1">
    <citation type="submission" date="2019-01" db="EMBL/GenBank/DDBJ databases">
        <title>Draft genome sequence of Dictyobacter sp. Uno17.</title>
        <authorList>
            <person name="Wang C.M."/>
            <person name="Zheng Y."/>
            <person name="Sakai Y."/>
            <person name="Abe K."/>
            <person name="Yokota A."/>
            <person name="Yabe S."/>
        </authorList>
    </citation>
    <scope>NUCLEOTIDE SEQUENCE [LARGE SCALE GENOMIC DNA]</scope>
    <source>
        <strain evidence="2 3">Uno17</strain>
    </source>
</reference>
<dbReference type="InterPro" id="IPR036378">
    <property type="entry name" value="FAS1_dom_sf"/>
</dbReference>
<dbReference type="SMART" id="SM00554">
    <property type="entry name" value="FAS1"/>
    <property type="match status" value="1"/>
</dbReference>
<dbReference type="PROSITE" id="PS50213">
    <property type="entry name" value="FAS1"/>
    <property type="match status" value="1"/>
</dbReference>
<organism evidence="2 3">
    <name type="scientific">Dictyobacter arantiisoli</name>
    <dbReference type="NCBI Taxonomy" id="2014874"/>
    <lineage>
        <taxon>Bacteria</taxon>
        <taxon>Bacillati</taxon>
        <taxon>Chloroflexota</taxon>
        <taxon>Ktedonobacteria</taxon>
        <taxon>Ktedonobacterales</taxon>
        <taxon>Dictyobacteraceae</taxon>
        <taxon>Dictyobacter</taxon>
    </lineage>
</organism>
<comment type="caution">
    <text evidence="2">The sequence shown here is derived from an EMBL/GenBank/DDBJ whole genome shotgun (WGS) entry which is preliminary data.</text>
</comment>
<dbReference type="InterPro" id="IPR000782">
    <property type="entry name" value="FAS1_domain"/>
</dbReference>
<dbReference type="Proteomes" id="UP000322530">
    <property type="component" value="Unassembled WGS sequence"/>
</dbReference>
<dbReference type="SUPFAM" id="SSF82153">
    <property type="entry name" value="FAS1 domain"/>
    <property type="match status" value="1"/>
</dbReference>
<gene>
    <name evidence="2" type="ORF">KDI_54920</name>
</gene>
<proteinExistence type="predicted"/>
<dbReference type="InterPro" id="IPR050904">
    <property type="entry name" value="Adhesion/Biosynth-related"/>
</dbReference>
<feature type="domain" description="FAS1" evidence="1">
    <location>
        <begin position="1"/>
        <end position="146"/>
    </location>
</feature>
<protein>
    <recommendedName>
        <fullName evidence="1">FAS1 domain-containing protein</fullName>
    </recommendedName>
</protein>
<dbReference type="AlphaFoldDB" id="A0A5A5TKZ2"/>
<evidence type="ECO:0000259" key="1">
    <source>
        <dbReference type="PROSITE" id="PS50213"/>
    </source>
</evidence>
<sequence>MAKIEEVLLSRTTISTFNALHSLLNAVGLEMDLESLHGMTLFAPPDEAFSALKQDTPYDLTRDITKLRQLLSFHIIPLRLTQADMFELFKPAAGAADQSGIVALETVSGYPLHLSQGARLSIEGARIIEGDIPADSGIIHIIDHILWPPGLNEASFKGQAPFKSSQPA</sequence>
<dbReference type="PANTHER" id="PTHR10900:SF77">
    <property type="entry name" value="FI19380P1"/>
    <property type="match status" value="1"/>
</dbReference>
<keyword evidence="3" id="KW-1185">Reference proteome</keyword>
<dbReference type="PANTHER" id="PTHR10900">
    <property type="entry name" value="PERIOSTIN-RELATED"/>
    <property type="match status" value="1"/>
</dbReference>
<dbReference type="Pfam" id="PF02469">
    <property type="entry name" value="Fasciclin"/>
    <property type="match status" value="1"/>
</dbReference>
<dbReference type="OrthoDB" id="9800666at2"/>
<evidence type="ECO:0000313" key="3">
    <source>
        <dbReference type="Proteomes" id="UP000322530"/>
    </source>
</evidence>
<dbReference type="Gene3D" id="2.30.180.10">
    <property type="entry name" value="FAS1 domain"/>
    <property type="match status" value="1"/>
</dbReference>
<dbReference type="EMBL" id="BIXY01000174">
    <property type="protein sequence ID" value="GCF11928.1"/>
    <property type="molecule type" value="Genomic_DNA"/>
</dbReference>
<name>A0A5A5TKZ2_9CHLR</name>